<evidence type="ECO:0000313" key="2">
    <source>
        <dbReference type="Proteomes" id="UP000294614"/>
    </source>
</evidence>
<dbReference type="EMBL" id="SMGG01000004">
    <property type="protein sequence ID" value="TCK61050.1"/>
    <property type="molecule type" value="Genomic_DNA"/>
</dbReference>
<evidence type="ECO:0000313" key="1">
    <source>
        <dbReference type="EMBL" id="TCK61050.1"/>
    </source>
</evidence>
<protein>
    <recommendedName>
        <fullName evidence="3">Alpha/beta hydrolase</fullName>
    </recommendedName>
</protein>
<dbReference type="Gene3D" id="3.40.50.1820">
    <property type="entry name" value="alpha/beta hydrolase"/>
    <property type="match status" value="1"/>
</dbReference>
<dbReference type="OrthoDB" id="9814831at2"/>
<name>A0A4R1KAI5_9BACT</name>
<comment type="caution">
    <text evidence="1">The sequence shown here is derived from an EMBL/GenBank/DDBJ whole genome shotgun (WGS) entry which is preliminary data.</text>
</comment>
<reference evidence="1 2" key="1">
    <citation type="submission" date="2019-03" db="EMBL/GenBank/DDBJ databases">
        <title>Genomic Encyclopedia of Type Strains, Phase IV (KMG-IV): sequencing the most valuable type-strain genomes for metagenomic binning, comparative biology and taxonomic classification.</title>
        <authorList>
            <person name="Goeker M."/>
        </authorList>
    </citation>
    <scope>NUCLEOTIDE SEQUENCE [LARGE SCALE GENOMIC DNA]</scope>
    <source>
        <strain evidence="1 2">DSM 24984</strain>
    </source>
</reference>
<dbReference type="Pfam" id="PF05728">
    <property type="entry name" value="UPF0227"/>
    <property type="match status" value="1"/>
</dbReference>
<organism evidence="1 2">
    <name type="scientific">Seleniivibrio woodruffii</name>
    <dbReference type="NCBI Taxonomy" id="1078050"/>
    <lineage>
        <taxon>Bacteria</taxon>
        <taxon>Pseudomonadati</taxon>
        <taxon>Deferribacterota</taxon>
        <taxon>Deferribacteres</taxon>
        <taxon>Deferribacterales</taxon>
        <taxon>Geovibrionaceae</taxon>
        <taxon>Seleniivibrio</taxon>
    </lineage>
</organism>
<keyword evidence="2" id="KW-1185">Reference proteome</keyword>
<evidence type="ECO:0008006" key="3">
    <source>
        <dbReference type="Google" id="ProtNLM"/>
    </source>
</evidence>
<dbReference type="InterPro" id="IPR029058">
    <property type="entry name" value="AB_hydrolase_fold"/>
</dbReference>
<dbReference type="InterPro" id="IPR008886">
    <property type="entry name" value="UPF0227/Esterase_YqiA"/>
</dbReference>
<sequence length="179" mass="20593">MKLLYFPGIQSIIAEEYDFAQSYKLVHLMEICDCEVFDYRNFDSKKTIERVRNYDVLFGSSFGGYFAFNMAVITGQKCISVNPSLYLDKRFSTLMEQYPNKLSFIKPAQVAAIKAEPMKSKHPNIHIMMNMDDEVLDSHKIVGIAERFGCNIYRYEKGGHQSSNFIGEMLPAIKQILSE</sequence>
<accession>A0A4R1KAI5</accession>
<dbReference type="RefSeq" id="WP_132873902.1">
    <property type="nucleotide sequence ID" value="NZ_JAJUHT010000011.1"/>
</dbReference>
<dbReference type="AlphaFoldDB" id="A0A4R1KAI5"/>
<dbReference type="Proteomes" id="UP000294614">
    <property type="component" value="Unassembled WGS sequence"/>
</dbReference>
<dbReference type="SUPFAM" id="SSF53474">
    <property type="entry name" value="alpha/beta-Hydrolases"/>
    <property type="match status" value="1"/>
</dbReference>
<gene>
    <name evidence="1" type="ORF">C8D98_1932</name>
</gene>
<proteinExistence type="predicted"/>